<dbReference type="Pfam" id="PF19910">
    <property type="entry name" value="DUF6383"/>
    <property type="match status" value="1"/>
</dbReference>
<reference evidence="3 4" key="1">
    <citation type="submission" date="2019-08" db="EMBL/GenBank/DDBJ databases">
        <title>In-depth cultivation of the pig gut microbiome towards novel bacterial diversity and tailored functional studies.</title>
        <authorList>
            <person name="Wylensek D."/>
            <person name="Hitch T.C.A."/>
            <person name="Clavel T."/>
        </authorList>
    </citation>
    <scope>NUCLEOTIDE SEQUENCE [LARGE SCALE GENOMIC DNA]</scope>
    <source>
        <strain evidence="3 4">Oil-RF-744-WCA-WT-10</strain>
    </source>
</reference>
<sequence length="109" mass="11992">MKRLWAICVMVLCFSLGTVSMAQLQWTPATHRITSRSLVDPDVTDGIEIYGKDGIITIRTPRRIQVRVFTILGQLVSQAVLNPGASELKIGARGIYIVKIGNITQKVAL</sequence>
<protein>
    <submittedName>
        <fullName evidence="3">T9SS type A sorting domain-containing protein</fullName>
    </submittedName>
</protein>
<dbReference type="Proteomes" id="UP000483362">
    <property type="component" value="Unassembled WGS sequence"/>
</dbReference>
<name>A0A6L5XDW5_9BACT</name>
<feature type="signal peptide" evidence="1">
    <location>
        <begin position="1"/>
        <end position="22"/>
    </location>
</feature>
<evidence type="ECO:0000256" key="1">
    <source>
        <dbReference type="SAM" id="SignalP"/>
    </source>
</evidence>
<evidence type="ECO:0000313" key="4">
    <source>
        <dbReference type="Proteomes" id="UP000483362"/>
    </source>
</evidence>
<dbReference type="InterPro" id="IPR045963">
    <property type="entry name" value="DUF6383"/>
</dbReference>
<dbReference type="NCBIfam" id="TIGR04183">
    <property type="entry name" value="Por_Secre_tail"/>
    <property type="match status" value="1"/>
</dbReference>
<proteinExistence type="predicted"/>
<dbReference type="EMBL" id="VULT01000009">
    <property type="protein sequence ID" value="MSS17508.1"/>
    <property type="molecule type" value="Genomic_DNA"/>
</dbReference>
<organism evidence="3 4">
    <name type="scientific">Sodaliphilus pleomorphus</name>
    <dbReference type="NCBI Taxonomy" id="2606626"/>
    <lineage>
        <taxon>Bacteria</taxon>
        <taxon>Pseudomonadati</taxon>
        <taxon>Bacteroidota</taxon>
        <taxon>Bacteroidia</taxon>
        <taxon>Bacteroidales</taxon>
        <taxon>Muribaculaceae</taxon>
        <taxon>Sodaliphilus</taxon>
    </lineage>
</organism>
<feature type="domain" description="DUF6383" evidence="2">
    <location>
        <begin position="45"/>
        <end position="107"/>
    </location>
</feature>
<feature type="chain" id="PRO_5026683704" evidence="1">
    <location>
        <begin position="23"/>
        <end position="109"/>
    </location>
</feature>
<dbReference type="InterPro" id="IPR026444">
    <property type="entry name" value="Secre_tail"/>
</dbReference>
<evidence type="ECO:0000259" key="2">
    <source>
        <dbReference type="Pfam" id="PF19910"/>
    </source>
</evidence>
<evidence type="ECO:0000313" key="3">
    <source>
        <dbReference type="EMBL" id="MSS17508.1"/>
    </source>
</evidence>
<keyword evidence="4" id="KW-1185">Reference proteome</keyword>
<accession>A0A6L5XDW5</accession>
<gene>
    <name evidence="3" type="ORF">FYJ29_07035</name>
</gene>
<comment type="caution">
    <text evidence="3">The sequence shown here is derived from an EMBL/GenBank/DDBJ whole genome shotgun (WGS) entry which is preliminary data.</text>
</comment>
<dbReference type="AlphaFoldDB" id="A0A6L5XDW5"/>
<dbReference type="RefSeq" id="WP_154328650.1">
    <property type="nucleotide sequence ID" value="NZ_CP045696.1"/>
</dbReference>
<keyword evidence="1" id="KW-0732">Signal</keyword>